<evidence type="ECO:0000313" key="5">
    <source>
        <dbReference type="EMBL" id="CAB4808283.1"/>
    </source>
</evidence>
<dbReference type="InterPro" id="IPR043839">
    <property type="entry name" value="PafC_HTH"/>
</dbReference>
<dbReference type="Pfam" id="PF25583">
    <property type="entry name" value="WCX"/>
    <property type="match status" value="2"/>
</dbReference>
<feature type="region of interest" description="Disordered" evidence="1">
    <location>
        <begin position="325"/>
        <end position="344"/>
    </location>
</feature>
<accession>A0A6J7DVW5</accession>
<feature type="domain" description="WCX" evidence="4">
    <location>
        <begin position="583"/>
        <end position="652"/>
    </location>
</feature>
<feature type="domain" description="PafC HTH" evidence="3">
    <location>
        <begin position="347"/>
        <end position="473"/>
    </location>
</feature>
<dbReference type="AlphaFoldDB" id="A0A6J7DVW5"/>
<dbReference type="InterPro" id="IPR026881">
    <property type="entry name" value="WYL_dom"/>
</dbReference>
<dbReference type="PANTHER" id="PTHR34580">
    <property type="match status" value="1"/>
</dbReference>
<dbReference type="InterPro" id="IPR057727">
    <property type="entry name" value="WCX_dom"/>
</dbReference>
<evidence type="ECO:0000259" key="2">
    <source>
        <dbReference type="Pfam" id="PF13280"/>
    </source>
</evidence>
<organism evidence="6">
    <name type="scientific">freshwater metagenome</name>
    <dbReference type="NCBI Taxonomy" id="449393"/>
    <lineage>
        <taxon>unclassified sequences</taxon>
        <taxon>metagenomes</taxon>
        <taxon>ecological metagenomes</taxon>
    </lineage>
</organism>
<gene>
    <name evidence="5" type="ORF">UFOPK3004_01068</name>
    <name evidence="6" type="ORF">UFOPK3304_01152</name>
</gene>
<dbReference type="EMBL" id="CAFBLJ010000058">
    <property type="protein sequence ID" value="CAB4873748.1"/>
    <property type="molecule type" value="Genomic_DNA"/>
</dbReference>
<dbReference type="PANTHER" id="PTHR34580:SF1">
    <property type="entry name" value="PROTEIN PAFC"/>
    <property type="match status" value="1"/>
</dbReference>
<reference evidence="6" key="1">
    <citation type="submission" date="2020-05" db="EMBL/GenBank/DDBJ databases">
        <authorList>
            <person name="Chiriac C."/>
            <person name="Salcher M."/>
            <person name="Ghai R."/>
            <person name="Kavagutti S V."/>
        </authorList>
    </citation>
    <scope>NUCLEOTIDE SEQUENCE</scope>
</reference>
<feature type="domain" description="WCX" evidence="4">
    <location>
        <begin position="245"/>
        <end position="318"/>
    </location>
</feature>
<dbReference type="EMBL" id="CAFAAL010000093">
    <property type="protein sequence ID" value="CAB4808283.1"/>
    <property type="molecule type" value="Genomic_DNA"/>
</dbReference>
<protein>
    <submittedName>
        <fullName evidence="6">Unannotated protein</fullName>
    </submittedName>
</protein>
<dbReference type="Pfam" id="PF19187">
    <property type="entry name" value="HTH_PafC"/>
    <property type="match status" value="1"/>
</dbReference>
<evidence type="ECO:0000313" key="6">
    <source>
        <dbReference type="EMBL" id="CAB4873748.1"/>
    </source>
</evidence>
<dbReference type="InterPro" id="IPR051534">
    <property type="entry name" value="CBASS_pafABC_assoc_protein"/>
</dbReference>
<evidence type="ECO:0000259" key="4">
    <source>
        <dbReference type="Pfam" id="PF25583"/>
    </source>
</evidence>
<sequence>MPVRSSNTQKTSRRVDPLERVLNLFTLLHRSTRPLSREQIVAEMARGMTPYPESDDAQRQLFGSDKNTIVRDLGIQVRQTVAQGDEAGQTKYWISEDDMCVPELNLTKDELSVLSLALASIHHSVPEASEALMKLEGMNPQRSAVDFNVQVPLIVVRLAEIIQRRQLVEIAIKDSRVVVDPSRILFDKGTWYLIAVVDGDKRLRAIKCAQIGTDFAIVDGEAQSTKKNLSNRELRKLVHNVDGEDVEAQVVVDSHVAGISWWDSRVRETEVLPDGKLRITVQVDDPARLRGWVLGFGSHAVIESPASLRDDFVKWLEQLEQVPESIPSAPDMPTAPTNRPGPRPLGERLQRLLSILPWLRLRGSITVVELADMLGISVENLFKDLEFASMCGVPPYTHDALFDFSVLDGEVLFHGDVPAFGPLRRTKALMTRSVKLTPRQATAVAVALASYDAVVGDLSMRNESVTSLRKKIEAAIGDLPVQVRLEDAPLLQEVGQAIRQARQIQVTYVNGEDEVTERMLNPLLIFVDRGDSYVIADDVSSGVAEKIFRVDRLVECHETGESFVTREVTFGGWKFRGEVEPAVLYVAPGNEWLMDRIESKAHVVNDDGSMFLWVNVASRPWLARLLLRCGPTSCVVSPASLQNVVAERAREIRQQYS</sequence>
<proteinExistence type="predicted"/>
<evidence type="ECO:0000259" key="3">
    <source>
        <dbReference type="Pfam" id="PF19187"/>
    </source>
</evidence>
<evidence type="ECO:0000256" key="1">
    <source>
        <dbReference type="SAM" id="MobiDB-lite"/>
    </source>
</evidence>
<feature type="domain" description="WYL" evidence="2">
    <location>
        <begin position="490"/>
        <end position="555"/>
    </location>
</feature>
<dbReference type="PROSITE" id="PS52050">
    <property type="entry name" value="WYL"/>
    <property type="match status" value="1"/>
</dbReference>
<name>A0A6J7DVW5_9ZZZZ</name>
<dbReference type="Pfam" id="PF13280">
    <property type="entry name" value="WYL"/>
    <property type="match status" value="1"/>
</dbReference>